<sequence length="238" mass="25877">MTIPHTFPVSGASGVTSYFDLVKPISIPGTASAALDPSTSGIFLDRDPNDVSPLPEHLQSFHGTGISDARLKQFNWLHPKNYSGDGSLADDYTLSPYGTSVSSPRGDEWEIVDPGPRKSIDQLWDEVFEYQQRIKLLERSSQAQHQPHHQLVHSPEAMVDECMAPFGVHSNYCSPLPMPNIGTTTAASIAPAAKRFCSSVATTTAAVALTFIDKSQAYASRKGYRSDRGSALRLLQSL</sequence>
<dbReference type="EMBL" id="BQFW01000015">
    <property type="protein sequence ID" value="GJJ78882.1"/>
    <property type="molecule type" value="Genomic_DNA"/>
</dbReference>
<keyword evidence="2" id="KW-1185">Reference proteome</keyword>
<evidence type="ECO:0000313" key="2">
    <source>
        <dbReference type="Proteomes" id="UP000827284"/>
    </source>
</evidence>
<dbReference type="OrthoDB" id="2365484at2759"/>
<comment type="caution">
    <text evidence="1">The sequence shown here is derived from an EMBL/GenBank/DDBJ whole genome shotgun (WGS) entry which is preliminary data.</text>
</comment>
<dbReference type="Proteomes" id="UP000827284">
    <property type="component" value="Unassembled WGS sequence"/>
</dbReference>
<name>A0A9P3HLH3_9FUNG</name>
<gene>
    <name evidence="1" type="ORF">EMPS_11241</name>
</gene>
<organism evidence="1 2">
    <name type="scientific">Entomortierella parvispora</name>
    <dbReference type="NCBI Taxonomy" id="205924"/>
    <lineage>
        <taxon>Eukaryota</taxon>
        <taxon>Fungi</taxon>
        <taxon>Fungi incertae sedis</taxon>
        <taxon>Mucoromycota</taxon>
        <taxon>Mortierellomycotina</taxon>
        <taxon>Mortierellomycetes</taxon>
        <taxon>Mortierellales</taxon>
        <taxon>Mortierellaceae</taxon>
        <taxon>Entomortierella</taxon>
    </lineage>
</organism>
<proteinExistence type="predicted"/>
<reference evidence="1" key="1">
    <citation type="submission" date="2021-11" db="EMBL/GenBank/DDBJ databases">
        <authorList>
            <person name="Herlambang A."/>
            <person name="Guo Y."/>
            <person name="Takashima Y."/>
            <person name="Nishizawa T."/>
        </authorList>
    </citation>
    <scope>NUCLEOTIDE SEQUENCE</scope>
    <source>
        <strain evidence="1">E1425</strain>
    </source>
</reference>
<protein>
    <submittedName>
        <fullName evidence="1">Uncharacterized protein</fullName>
    </submittedName>
</protein>
<reference evidence="1" key="2">
    <citation type="journal article" date="2022" name="Microbiol. Resour. Announc.">
        <title>Whole-Genome Sequence of Entomortierella parvispora E1425, a Mucoromycotan Fungus Associated with Burkholderiaceae-Related Endosymbiotic Bacteria.</title>
        <authorList>
            <person name="Herlambang A."/>
            <person name="Guo Y."/>
            <person name="Takashima Y."/>
            <person name="Narisawa K."/>
            <person name="Ohta H."/>
            <person name="Nishizawa T."/>
        </authorList>
    </citation>
    <scope>NUCLEOTIDE SEQUENCE</scope>
    <source>
        <strain evidence="1">E1425</strain>
    </source>
</reference>
<accession>A0A9P3HLH3</accession>
<evidence type="ECO:0000313" key="1">
    <source>
        <dbReference type="EMBL" id="GJJ78882.1"/>
    </source>
</evidence>
<dbReference type="AlphaFoldDB" id="A0A9P3HLH3"/>